<dbReference type="EMBL" id="JADQDM010000012">
    <property type="protein sequence ID" value="MBF9223155.1"/>
    <property type="molecule type" value="Genomic_DNA"/>
</dbReference>
<name>A0ABS0I891_9BACT</name>
<proteinExistence type="predicted"/>
<keyword evidence="1" id="KW-1133">Transmembrane helix</keyword>
<evidence type="ECO:0000313" key="2">
    <source>
        <dbReference type="EMBL" id="MBF9223155.1"/>
    </source>
</evidence>
<comment type="caution">
    <text evidence="2">The sequence shown here is derived from an EMBL/GenBank/DDBJ whole genome shotgun (WGS) entry which is preliminary data.</text>
</comment>
<organism evidence="2 3">
    <name type="scientific">Hymenobacter ruricola</name>
    <dbReference type="NCBI Taxonomy" id="2791023"/>
    <lineage>
        <taxon>Bacteria</taxon>
        <taxon>Pseudomonadati</taxon>
        <taxon>Bacteroidota</taxon>
        <taxon>Cytophagia</taxon>
        <taxon>Cytophagales</taxon>
        <taxon>Hymenobacteraceae</taxon>
        <taxon>Hymenobacter</taxon>
    </lineage>
</organism>
<evidence type="ECO:0000256" key="1">
    <source>
        <dbReference type="SAM" id="Phobius"/>
    </source>
</evidence>
<keyword evidence="1" id="KW-0812">Transmembrane</keyword>
<reference evidence="2 3" key="1">
    <citation type="submission" date="2020-11" db="EMBL/GenBank/DDBJ databases">
        <authorList>
            <person name="Kim M.K."/>
        </authorList>
    </citation>
    <scope>NUCLEOTIDE SEQUENCE [LARGE SCALE GENOMIC DNA]</scope>
    <source>
        <strain evidence="2 3">BT662</strain>
    </source>
</reference>
<sequence>MPLFLLHGPEVGALGVLKLAGMCINNAVLPVLGIGPLLWGLVREDTWFSRGLGSPPMVLLGKSSYVFYLIHLGVVQEQLHCWLGSGLLTVLALYGLSILLFWGAEEPLNQWLRRVLGPPATPKSARGAAPVAQ</sequence>
<gene>
    <name evidence="2" type="ORF">I2H31_18775</name>
</gene>
<evidence type="ECO:0008006" key="4">
    <source>
        <dbReference type="Google" id="ProtNLM"/>
    </source>
</evidence>
<feature type="transmembrane region" description="Helical" evidence="1">
    <location>
        <begin position="82"/>
        <end position="104"/>
    </location>
</feature>
<keyword evidence="1" id="KW-0472">Membrane</keyword>
<feature type="transmembrane region" description="Helical" evidence="1">
    <location>
        <begin position="51"/>
        <end position="70"/>
    </location>
</feature>
<evidence type="ECO:0000313" key="3">
    <source>
        <dbReference type="Proteomes" id="UP000618931"/>
    </source>
</evidence>
<dbReference type="RefSeq" id="WP_196294601.1">
    <property type="nucleotide sequence ID" value="NZ_JADQDM010000012.1"/>
</dbReference>
<feature type="transmembrane region" description="Helical" evidence="1">
    <location>
        <begin position="12"/>
        <end position="39"/>
    </location>
</feature>
<accession>A0ABS0I891</accession>
<keyword evidence="3" id="KW-1185">Reference proteome</keyword>
<dbReference type="Proteomes" id="UP000618931">
    <property type="component" value="Unassembled WGS sequence"/>
</dbReference>
<protein>
    <recommendedName>
        <fullName evidence="4">Acyltransferase 3 domain-containing protein</fullName>
    </recommendedName>
</protein>